<dbReference type="KEGG" id="bon:A361_03485"/>
<dbReference type="Proteomes" id="UP000077856">
    <property type="component" value="Chromosome"/>
</dbReference>
<dbReference type="SUPFAM" id="SSF54593">
    <property type="entry name" value="Glyoxalase/Bleomycin resistance protein/Dihydroxybiphenyl dioxygenase"/>
    <property type="match status" value="1"/>
</dbReference>
<name>A0A160M710_9BACI</name>
<dbReference type="Gene3D" id="3.10.180.10">
    <property type="entry name" value="2,3-Dihydroxybiphenyl 1,2-Dioxygenase, domain 1"/>
    <property type="match status" value="1"/>
</dbReference>
<proteinExistence type="predicted"/>
<accession>A0A160M710</accession>
<dbReference type="AlphaFoldDB" id="A0A160M710"/>
<sequence length="199" mass="23361">MLFHYHFWTPHVEETERFYTNNGFRIYQRIGKYQGDFQNFDPPLVWDDFREKDILFRIIEARKGCINVTFGYGKKSIFDHIGFWVNEKEQEFICQNAVNLNWNVDRGERRTFITTPYSFRIELQTNKDLVDSVTDNIKIGELRLEIMKKGLEGDLSILFGKPVNSIKSIIGETVTIREAVIKDFSSNPLVDPNGVRILN</sequence>
<dbReference type="EMBL" id="CP015506">
    <property type="protein sequence ID" value="AND38222.1"/>
    <property type="molecule type" value="Genomic_DNA"/>
</dbReference>
<dbReference type="InterPro" id="IPR029068">
    <property type="entry name" value="Glyas_Bleomycin-R_OHBP_Dase"/>
</dbReference>
<organism evidence="1 2">
    <name type="scientific">Cytobacillus oceanisediminis 2691</name>
    <dbReference type="NCBI Taxonomy" id="1196031"/>
    <lineage>
        <taxon>Bacteria</taxon>
        <taxon>Bacillati</taxon>
        <taxon>Bacillota</taxon>
        <taxon>Bacilli</taxon>
        <taxon>Bacillales</taxon>
        <taxon>Bacillaceae</taxon>
        <taxon>Cytobacillus</taxon>
    </lineage>
</organism>
<reference evidence="1 2" key="1">
    <citation type="submission" date="2016-04" db="EMBL/GenBank/DDBJ databases">
        <title>Complete genome sequence of Bacillus oceanisediminis strain 2691.</title>
        <authorList>
            <person name="Jeong H."/>
            <person name="Kim H.J."/>
            <person name="Lee D.-W."/>
        </authorList>
    </citation>
    <scope>NUCLEOTIDE SEQUENCE [LARGE SCALE GENOMIC DNA]</scope>
    <source>
        <strain evidence="1 2">2691</strain>
    </source>
</reference>
<dbReference type="eggNOG" id="COG0346">
    <property type="taxonomic scope" value="Bacteria"/>
</dbReference>
<evidence type="ECO:0000313" key="1">
    <source>
        <dbReference type="EMBL" id="AND38222.1"/>
    </source>
</evidence>
<dbReference type="STRING" id="1196031.A361_03485"/>
<protein>
    <recommendedName>
        <fullName evidence="3">VOC domain-containing protein</fullName>
    </recommendedName>
</protein>
<gene>
    <name evidence="1" type="ORF">A361_03485</name>
</gene>
<dbReference type="RefSeq" id="WP_019379566.1">
    <property type="nucleotide sequence ID" value="NZ_CP015506.1"/>
</dbReference>
<evidence type="ECO:0008006" key="3">
    <source>
        <dbReference type="Google" id="ProtNLM"/>
    </source>
</evidence>
<evidence type="ECO:0000313" key="2">
    <source>
        <dbReference type="Proteomes" id="UP000077856"/>
    </source>
</evidence>